<organism evidence="2 3">
    <name type="scientific">Amycolatopsis pigmentata</name>
    <dbReference type="NCBI Taxonomy" id="450801"/>
    <lineage>
        <taxon>Bacteria</taxon>
        <taxon>Bacillati</taxon>
        <taxon>Actinomycetota</taxon>
        <taxon>Actinomycetes</taxon>
        <taxon>Pseudonocardiales</taxon>
        <taxon>Pseudonocardiaceae</taxon>
        <taxon>Amycolatopsis</taxon>
    </lineage>
</organism>
<comment type="caution">
    <text evidence="2">The sequence shown here is derived from an EMBL/GenBank/DDBJ whole genome shotgun (WGS) entry which is preliminary data.</text>
</comment>
<feature type="transmembrane region" description="Helical" evidence="1">
    <location>
        <begin position="17"/>
        <end position="41"/>
    </location>
</feature>
<dbReference type="EMBL" id="JBHUKR010000006">
    <property type="protein sequence ID" value="MFD2416955.1"/>
    <property type="molecule type" value="Genomic_DNA"/>
</dbReference>
<gene>
    <name evidence="2" type="ORF">ACFSXZ_11545</name>
</gene>
<accession>A0ABW5FPL7</accession>
<keyword evidence="1" id="KW-0812">Transmembrane</keyword>
<keyword evidence="3" id="KW-1185">Reference proteome</keyword>
<dbReference type="RefSeq" id="WP_378264213.1">
    <property type="nucleotide sequence ID" value="NZ_JBHUKR010000006.1"/>
</dbReference>
<evidence type="ECO:0000313" key="3">
    <source>
        <dbReference type="Proteomes" id="UP001597417"/>
    </source>
</evidence>
<proteinExistence type="predicted"/>
<evidence type="ECO:0000313" key="2">
    <source>
        <dbReference type="EMBL" id="MFD2416955.1"/>
    </source>
</evidence>
<dbReference type="Proteomes" id="UP001597417">
    <property type="component" value="Unassembled WGS sequence"/>
</dbReference>
<feature type="transmembrane region" description="Helical" evidence="1">
    <location>
        <begin position="47"/>
        <end position="70"/>
    </location>
</feature>
<keyword evidence="1" id="KW-1133">Transmembrane helix</keyword>
<keyword evidence="1" id="KW-0472">Membrane</keyword>
<name>A0ABW5FPL7_9PSEU</name>
<reference evidence="3" key="1">
    <citation type="journal article" date="2019" name="Int. J. Syst. Evol. Microbiol.">
        <title>The Global Catalogue of Microorganisms (GCM) 10K type strain sequencing project: providing services to taxonomists for standard genome sequencing and annotation.</title>
        <authorList>
            <consortium name="The Broad Institute Genomics Platform"/>
            <consortium name="The Broad Institute Genome Sequencing Center for Infectious Disease"/>
            <person name="Wu L."/>
            <person name="Ma J."/>
        </authorList>
    </citation>
    <scope>NUCLEOTIDE SEQUENCE [LARGE SCALE GENOMIC DNA]</scope>
    <source>
        <strain evidence="3">CGMCC 4.7645</strain>
    </source>
</reference>
<sequence>MDPFVPAPQPKRWRRSFYAASLALPFATLQVWAVLMLLSTVHLTGAAALPFSLVIAGAIVGAVESLRWAWRLGSFEPRPRFVAHH</sequence>
<evidence type="ECO:0000256" key="1">
    <source>
        <dbReference type="SAM" id="Phobius"/>
    </source>
</evidence>
<protein>
    <submittedName>
        <fullName evidence="2">Uncharacterized protein</fullName>
    </submittedName>
</protein>